<dbReference type="CDD" id="cd00303">
    <property type="entry name" value="retropepsin_like"/>
    <property type="match status" value="1"/>
</dbReference>
<keyword evidence="2" id="KW-1185">Reference proteome</keyword>
<evidence type="ECO:0000313" key="2">
    <source>
        <dbReference type="Proteomes" id="UP000237105"/>
    </source>
</evidence>
<gene>
    <name evidence="1" type="ORF">PanWU01x14_022220</name>
</gene>
<name>A0A2P5DX51_PARAD</name>
<feature type="non-terminal residue" evidence="1">
    <location>
        <position position="1"/>
    </location>
</feature>
<dbReference type="Proteomes" id="UP000237105">
    <property type="component" value="Unassembled WGS sequence"/>
</dbReference>
<dbReference type="EMBL" id="JXTB01000011">
    <property type="protein sequence ID" value="PON77868.1"/>
    <property type="molecule type" value="Genomic_DNA"/>
</dbReference>
<comment type="caution">
    <text evidence="1">The sequence shown here is derived from an EMBL/GenBank/DDBJ whole genome shotgun (WGS) entry which is preliminary data.</text>
</comment>
<dbReference type="OrthoDB" id="2919534at2759"/>
<evidence type="ECO:0000313" key="1">
    <source>
        <dbReference type="EMBL" id="PON77868.1"/>
    </source>
</evidence>
<protein>
    <submittedName>
        <fullName evidence="1">Uncharacterized protein</fullName>
    </submittedName>
</protein>
<accession>A0A2P5DX51</accession>
<organism evidence="1 2">
    <name type="scientific">Parasponia andersonii</name>
    <name type="common">Sponia andersonii</name>
    <dbReference type="NCBI Taxonomy" id="3476"/>
    <lineage>
        <taxon>Eukaryota</taxon>
        <taxon>Viridiplantae</taxon>
        <taxon>Streptophyta</taxon>
        <taxon>Embryophyta</taxon>
        <taxon>Tracheophyta</taxon>
        <taxon>Spermatophyta</taxon>
        <taxon>Magnoliopsida</taxon>
        <taxon>eudicotyledons</taxon>
        <taxon>Gunneridae</taxon>
        <taxon>Pentapetalae</taxon>
        <taxon>rosids</taxon>
        <taxon>fabids</taxon>
        <taxon>Rosales</taxon>
        <taxon>Cannabaceae</taxon>
        <taxon>Parasponia</taxon>
    </lineage>
</organism>
<dbReference type="PANTHER" id="PTHR33240">
    <property type="entry name" value="OS08G0508500 PROTEIN"/>
    <property type="match status" value="1"/>
</dbReference>
<dbReference type="PANTHER" id="PTHR33240:SF15">
    <property type="entry name" value="GAG-PRO-LIKE PROTEIN"/>
    <property type="match status" value="1"/>
</dbReference>
<sequence>INSAVVERILIDGESSVDILFLSTFENMGLNQNAFRPTCQPLFAFDSTKVSPLGVVTLKVCAAERCLDVDFVIIDCLSSFNVIMRRGWIHALHGVASTLHQVLRCLSKDGTYTIDIKGDQASARKCFSTALKGRDPSTNTPMGDE</sequence>
<dbReference type="AlphaFoldDB" id="A0A2P5DX51"/>
<proteinExistence type="predicted"/>
<reference evidence="2" key="1">
    <citation type="submission" date="2016-06" db="EMBL/GenBank/DDBJ databases">
        <title>Parallel loss of symbiosis genes in relatives of nitrogen-fixing non-legume Parasponia.</title>
        <authorList>
            <person name="Van Velzen R."/>
            <person name="Holmer R."/>
            <person name="Bu F."/>
            <person name="Rutten L."/>
            <person name="Van Zeijl A."/>
            <person name="Liu W."/>
            <person name="Santuari L."/>
            <person name="Cao Q."/>
            <person name="Sharma T."/>
            <person name="Shen D."/>
            <person name="Roswanjaya Y."/>
            <person name="Wardhani T."/>
            <person name="Kalhor M.S."/>
            <person name="Jansen J."/>
            <person name="Van den Hoogen J."/>
            <person name="Gungor B."/>
            <person name="Hartog M."/>
            <person name="Hontelez J."/>
            <person name="Verver J."/>
            <person name="Yang W.-C."/>
            <person name="Schijlen E."/>
            <person name="Repin R."/>
            <person name="Schilthuizen M."/>
            <person name="Schranz E."/>
            <person name="Heidstra R."/>
            <person name="Miyata K."/>
            <person name="Fedorova E."/>
            <person name="Kohlen W."/>
            <person name="Bisseling T."/>
            <person name="Smit S."/>
            <person name="Geurts R."/>
        </authorList>
    </citation>
    <scope>NUCLEOTIDE SEQUENCE [LARGE SCALE GENOMIC DNA]</scope>
    <source>
        <strain evidence="2">cv. WU1-14</strain>
    </source>
</reference>